<evidence type="ECO:0000313" key="6">
    <source>
        <dbReference type="Proteomes" id="UP001163947"/>
    </source>
</evidence>
<keyword evidence="2" id="KW-0378">Hydrolase</keyword>
<dbReference type="EMBL" id="CP106982">
    <property type="protein sequence ID" value="UYF92758.1"/>
    <property type="molecule type" value="Genomic_DNA"/>
</dbReference>
<proteinExistence type="inferred from homology"/>
<dbReference type="InterPro" id="IPR032466">
    <property type="entry name" value="Metal_Hydrolase"/>
</dbReference>
<organism evidence="5 6">
    <name type="scientific">Rhodococcus aetherivorans</name>
    <dbReference type="NCBI Taxonomy" id="191292"/>
    <lineage>
        <taxon>Bacteria</taxon>
        <taxon>Bacillati</taxon>
        <taxon>Actinomycetota</taxon>
        <taxon>Actinomycetes</taxon>
        <taxon>Mycobacteriales</taxon>
        <taxon>Nocardiaceae</taxon>
        <taxon>Rhodococcus</taxon>
    </lineage>
</organism>
<name>A0AA46NZB1_9NOCA</name>
<dbReference type="Pfam" id="PF02126">
    <property type="entry name" value="PTE"/>
    <property type="match status" value="1"/>
</dbReference>
<dbReference type="SUPFAM" id="SSF51556">
    <property type="entry name" value="Metallo-dependent hydrolases"/>
    <property type="match status" value="1"/>
</dbReference>
<gene>
    <name evidence="5" type="ORF">OCS65_20095</name>
</gene>
<feature type="compositionally biased region" description="Gly residues" evidence="4">
    <location>
        <begin position="285"/>
        <end position="305"/>
    </location>
</feature>
<dbReference type="PANTHER" id="PTHR10819">
    <property type="entry name" value="PHOSPHOTRIESTERASE-RELATED"/>
    <property type="match status" value="1"/>
</dbReference>
<dbReference type="AlphaFoldDB" id="A0AA46NZB1"/>
<evidence type="ECO:0000256" key="1">
    <source>
        <dbReference type="ARBA" id="ARBA00022723"/>
    </source>
</evidence>
<feature type="region of interest" description="Disordered" evidence="4">
    <location>
        <begin position="280"/>
        <end position="308"/>
    </location>
</feature>
<evidence type="ECO:0000256" key="4">
    <source>
        <dbReference type="SAM" id="MobiDB-lite"/>
    </source>
</evidence>
<dbReference type="PANTHER" id="PTHR10819:SF3">
    <property type="entry name" value="PHOSPHOTRIESTERASE-RELATED PROTEIN"/>
    <property type="match status" value="1"/>
</dbReference>
<evidence type="ECO:0000313" key="5">
    <source>
        <dbReference type="EMBL" id="UYF92758.1"/>
    </source>
</evidence>
<reference evidence="5" key="1">
    <citation type="submission" date="2022-09" db="EMBL/GenBank/DDBJ databases">
        <title>The genome sequence of Rhodococcus aetherivorans N1.</title>
        <authorList>
            <person name="Jiang W."/>
        </authorList>
    </citation>
    <scope>NUCLEOTIDE SEQUENCE</scope>
    <source>
        <strain evidence="5">N1</strain>
    </source>
</reference>
<evidence type="ECO:0000256" key="2">
    <source>
        <dbReference type="ARBA" id="ARBA00022801"/>
    </source>
</evidence>
<comment type="caution">
    <text evidence="3">Lacks conserved residue(s) required for the propagation of feature annotation.</text>
</comment>
<dbReference type="Proteomes" id="UP001163947">
    <property type="component" value="Chromosome"/>
</dbReference>
<dbReference type="InterPro" id="IPR001559">
    <property type="entry name" value="Phosphotriesterase"/>
</dbReference>
<dbReference type="Gene3D" id="3.20.20.140">
    <property type="entry name" value="Metal-dependent hydrolases"/>
    <property type="match status" value="1"/>
</dbReference>
<dbReference type="RefSeq" id="WP_029542549.1">
    <property type="nucleotide sequence ID" value="NZ_CM002177.1"/>
</dbReference>
<dbReference type="GeneID" id="83622771"/>
<protein>
    <submittedName>
        <fullName evidence="5">Phosphotriesterase</fullName>
    </submittedName>
</protein>
<dbReference type="GO" id="GO:0008270">
    <property type="term" value="F:zinc ion binding"/>
    <property type="evidence" value="ECO:0007669"/>
    <property type="project" value="InterPro"/>
</dbReference>
<comment type="similarity">
    <text evidence="3">Belongs to the metallo-dependent hydrolases superfamily. Phosphotriesterase family.</text>
</comment>
<keyword evidence="1" id="KW-0479">Metal-binding</keyword>
<dbReference type="PROSITE" id="PS51347">
    <property type="entry name" value="PHOSPHOTRIESTERASE_2"/>
    <property type="match status" value="1"/>
</dbReference>
<sequence>MTGAHTAEGNTVHTVLGPVPADELGVVSVHEALLSVVPGAEHAFDITMDRAEIFETLAAKLTDFREHGGRTIVDSTGMFHGRDVKLYEALSRTTGVHIVASTGMGPENLLGGYFLTPQTNPPTPWPAEKFADLFTREITEGMVVPRVERRGAAGLVTTAADPDGMTATEESLFRGAARTALATGVAASIRYGNDAVHDLGIVLAEKLPADRVVVGGLDRKDAIAAGAPLEIARRGAFVALDHVGTADDIHVTDEERAAVIRELIEAGHGNRILLSCNATGVSKGEPGGDTGEPGGDTGRPGGDTGRPGRDLPFSYVLSTFVPLLAAQGLGDEDIQRILTGNPRDLLAVR</sequence>
<accession>A0AA46NZB1</accession>
<dbReference type="GO" id="GO:0016787">
    <property type="term" value="F:hydrolase activity"/>
    <property type="evidence" value="ECO:0007669"/>
    <property type="project" value="UniProtKB-KW"/>
</dbReference>
<evidence type="ECO:0000256" key="3">
    <source>
        <dbReference type="PROSITE-ProRule" id="PRU00679"/>
    </source>
</evidence>